<reference evidence="2 3" key="1">
    <citation type="journal article" date="2020" name="Cell Host Microbe">
        <title>Functional and Genomic Variation between Human-Derived Isolates of Lachnospiraceae Reveals Inter- and Intra-Species Diversity.</title>
        <authorList>
            <person name="Sorbara M.T."/>
            <person name="Littmann E.R."/>
            <person name="Fontana E."/>
            <person name="Moody T.U."/>
            <person name="Kohout C.E."/>
            <person name="Gjonbalaj M."/>
            <person name="Eaton V."/>
            <person name="Seok R."/>
            <person name="Leiner I.M."/>
            <person name="Pamer E.G."/>
        </authorList>
    </citation>
    <scope>NUCLEOTIDE SEQUENCE [LARGE SCALE GENOMIC DNA]</scope>
    <source>
        <strain evidence="2 3">MSK.17.74</strain>
    </source>
</reference>
<evidence type="ECO:0000313" key="2">
    <source>
        <dbReference type="EMBL" id="NSG84301.1"/>
    </source>
</evidence>
<gene>
    <name evidence="2" type="ORF">G5B17_02355</name>
</gene>
<evidence type="ECO:0000259" key="1">
    <source>
        <dbReference type="Pfam" id="PF09458"/>
    </source>
</evidence>
<dbReference type="Pfam" id="PF09458">
    <property type="entry name" value="H_lectin"/>
    <property type="match status" value="1"/>
</dbReference>
<feature type="domain" description="H-type lectin" evidence="1">
    <location>
        <begin position="142"/>
        <end position="202"/>
    </location>
</feature>
<accession>A0ABX2H2B0</accession>
<dbReference type="InterPro" id="IPR037221">
    <property type="entry name" value="H-type_lectin_dom_sf"/>
</dbReference>
<dbReference type="EMBL" id="JAAITS010000004">
    <property type="protein sequence ID" value="NSG84301.1"/>
    <property type="molecule type" value="Genomic_DNA"/>
</dbReference>
<proteinExistence type="predicted"/>
<dbReference type="SUPFAM" id="SSF141086">
    <property type="entry name" value="Agglutinin HPA-like"/>
    <property type="match status" value="1"/>
</dbReference>
<keyword evidence="3" id="KW-1185">Reference proteome</keyword>
<dbReference type="RefSeq" id="WP_118583818.1">
    <property type="nucleotide sequence ID" value="NZ_JAAITS010000004.1"/>
</dbReference>
<dbReference type="Gene3D" id="2.60.40.2080">
    <property type="match status" value="1"/>
</dbReference>
<sequence>MRSVLDITCYESDGVTRINHLTQWDKGQTICFETFGLTSPPVIHWCNRMSEEALQVKSSLKNNKFYVDVPNSLLQEPYPLIGYIYISESNSTSETVAQIRIPLKQRQKPSDYYYINNVDFVVSYQVGSFEFTTGSTAGAKTYTLTFPNKFKSIPVVFATTNQTDPQNYAVSITNKSQTGATICIYNNENGVDKKLTVSWMAIIP</sequence>
<comment type="caution">
    <text evidence="2">The sequence shown here is derived from an EMBL/GenBank/DDBJ whole genome shotgun (WGS) entry which is preliminary data.</text>
</comment>
<name>A0ABX2H2B0_9FIRM</name>
<dbReference type="InterPro" id="IPR019019">
    <property type="entry name" value="H-type_lectin_domain"/>
</dbReference>
<dbReference type="Proteomes" id="UP001644719">
    <property type="component" value="Unassembled WGS sequence"/>
</dbReference>
<evidence type="ECO:0000313" key="3">
    <source>
        <dbReference type="Proteomes" id="UP001644719"/>
    </source>
</evidence>
<organism evidence="2 3">
    <name type="scientific">Blautia faecis</name>
    <dbReference type="NCBI Taxonomy" id="871665"/>
    <lineage>
        <taxon>Bacteria</taxon>
        <taxon>Bacillati</taxon>
        <taxon>Bacillota</taxon>
        <taxon>Clostridia</taxon>
        <taxon>Lachnospirales</taxon>
        <taxon>Lachnospiraceae</taxon>
        <taxon>Blautia</taxon>
    </lineage>
</organism>
<protein>
    <recommendedName>
        <fullName evidence="1">H-type lectin domain-containing protein</fullName>
    </recommendedName>
</protein>